<reference evidence="2" key="1">
    <citation type="submission" date="2018-05" db="EMBL/GenBank/DDBJ databases">
        <authorList>
            <person name="Lanie J.A."/>
            <person name="Ng W.-L."/>
            <person name="Kazmierczak K.M."/>
            <person name="Andrzejewski T.M."/>
            <person name="Davidsen T.M."/>
            <person name="Wayne K.J."/>
            <person name="Tettelin H."/>
            <person name="Glass J.I."/>
            <person name="Rusch D."/>
            <person name="Podicherti R."/>
            <person name="Tsui H.-C.T."/>
            <person name="Winkler M.E."/>
        </authorList>
    </citation>
    <scope>NUCLEOTIDE SEQUENCE</scope>
</reference>
<dbReference type="EMBL" id="UINC01029697">
    <property type="protein sequence ID" value="SVB12849.1"/>
    <property type="molecule type" value="Genomic_DNA"/>
</dbReference>
<gene>
    <name evidence="2" type="ORF">METZ01_LOCUS165703</name>
</gene>
<evidence type="ECO:0000313" key="2">
    <source>
        <dbReference type="EMBL" id="SVB12849.1"/>
    </source>
</evidence>
<accession>A0A382BGW7</accession>
<organism evidence="2">
    <name type="scientific">marine metagenome</name>
    <dbReference type="NCBI Taxonomy" id="408172"/>
    <lineage>
        <taxon>unclassified sequences</taxon>
        <taxon>metagenomes</taxon>
        <taxon>ecological metagenomes</taxon>
    </lineage>
</organism>
<evidence type="ECO:0000256" key="1">
    <source>
        <dbReference type="SAM" id="MobiDB-lite"/>
    </source>
</evidence>
<proteinExistence type="predicted"/>
<dbReference type="AlphaFoldDB" id="A0A382BGW7"/>
<feature type="region of interest" description="Disordered" evidence="1">
    <location>
        <begin position="64"/>
        <end position="87"/>
    </location>
</feature>
<sequence>MKKIFFILSVFLTSILVAEDNTVVTRMVVGDDPRAGIIHVLCIEDYKFAIYQNSRVVRTAEGYAGESQSSSMTQILDDRGRGIKCSK</sequence>
<protein>
    <submittedName>
        <fullName evidence="2">Uncharacterized protein</fullName>
    </submittedName>
</protein>
<name>A0A382BGW7_9ZZZZ</name>